<dbReference type="EMBL" id="NVUK01000023">
    <property type="protein sequence ID" value="PCI76858.1"/>
    <property type="molecule type" value="Genomic_DNA"/>
</dbReference>
<dbReference type="GO" id="GO:0016740">
    <property type="term" value="F:transferase activity"/>
    <property type="evidence" value="ECO:0007669"/>
    <property type="project" value="UniProtKB-KW"/>
</dbReference>
<dbReference type="Proteomes" id="UP000218775">
    <property type="component" value="Unassembled WGS sequence"/>
</dbReference>
<accession>A0A2A4X2J1</accession>
<dbReference type="PANTHER" id="PTHR43630:SF2">
    <property type="entry name" value="GLYCOSYLTRANSFERASE"/>
    <property type="match status" value="1"/>
</dbReference>
<evidence type="ECO:0000313" key="3">
    <source>
        <dbReference type="Proteomes" id="UP000218775"/>
    </source>
</evidence>
<reference evidence="3" key="1">
    <citation type="submission" date="2017-08" db="EMBL/GenBank/DDBJ databases">
        <title>A dynamic microbial community with high functional redundancy inhabits the cold, oxic subseafloor aquifer.</title>
        <authorList>
            <person name="Tully B.J."/>
            <person name="Wheat C.G."/>
            <person name="Glazer B.T."/>
            <person name="Huber J.A."/>
        </authorList>
    </citation>
    <scope>NUCLEOTIDE SEQUENCE [LARGE SCALE GENOMIC DNA]</scope>
</reference>
<dbReference type="PANTHER" id="PTHR43630">
    <property type="entry name" value="POLY-BETA-1,6-N-ACETYL-D-GLUCOSAMINE SYNTHASE"/>
    <property type="match status" value="1"/>
</dbReference>
<proteinExistence type="predicted"/>
<gene>
    <name evidence="2" type="ORF">COB21_03760</name>
</gene>
<feature type="domain" description="Glycosyltransferase 2-like" evidence="1">
    <location>
        <begin position="3"/>
        <end position="143"/>
    </location>
</feature>
<dbReference type="SUPFAM" id="SSF53448">
    <property type="entry name" value="Nucleotide-diphospho-sugar transferases"/>
    <property type="match status" value="1"/>
</dbReference>
<protein>
    <submittedName>
        <fullName evidence="2">Glycosyl transferase family 2</fullName>
    </submittedName>
</protein>
<keyword evidence="2" id="KW-0808">Transferase</keyword>
<evidence type="ECO:0000313" key="2">
    <source>
        <dbReference type="EMBL" id="PCI76858.1"/>
    </source>
</evidence>
<dbReference type="InterPro" id="IPR029044">
    <property type="entry name" value="Nucleotide-diphossugar_trans"/>
</dbReference>
<evidence type="ECO:0000259" key="1">
    <source>
        <dbReference type="Pfam" id="PF00535"/>
    </source>
</evidence>
<comment type="caution">
    <text evidence="2">The sequence shown here is derived from an EMBL/GenBank/DDBJ whole genome shotgun (WGS) entry which is preliminary data.</text>
</comment>
<dbReference type="Pfam" id="PF00535">
    <property type="entry name" value="Glycos_transf_2"/>
    <property type="match status" value="1"/>
</dbReference>
<dbReference type="AlphaFoldDB" id="A0A2A4X2J1"/>
<name>A0A2A4X2J1_UNCAE</name>
<sequence length="245" mass="28378">MISVTILTKNSSATLLPVLQSTASFNEVVLIDTGSTDDTLDIAKVFCNVKIYKRPFKAFGALRIEAAQLASHDWVLALDSDEVLTPELAREILELNLDPSTIYGFSFHNFFKNKRIRHCGWSPDKHLRLYNKLSTNFSNANVHECIEKKNLKVKFLKFNVNHYSYQNMGDFLRKMQLYSDLFAQQHKSEKHSSFFKAWVHSFFAFFKTYILKLGFLDGKEGYIIAKYNSHVAWYKYLKLEEEGSS</sequence>
<organism evidence="2 3">
    <name type="scientific">Aerophobetes bacterium</name>
    <dbReference type="NCBI Taxonomy" id="2030807"/>
    <lineage>
        <taxon>Bacteria</taxon>
        <taxon>Candidatus Aerophobota</taxon>
    </lineage>
</organism>
<dbReference type="InterPro" id="IPR001173">
    <property type="entry name" value="Glyco_trans_2-like"/>
</dbReference>
<dbReference type="CDD" id="cd02511">
    <property type="entry name" value="Beta4Glucosyltransferase"/>
    <property type="match status" value="1"/>
</dbReference>
<dbReference type="Gene3D" id="3.90.550.10">
    <property type="entry name" value="Spore Coat Polysaccharide Biosynthesis Protein SpsA, Chain A"/>
    <property type="match status" value="1"/>
</dbReference>